<evidence type="ECO:0000313" key="2">
    <source>
        <dbReference type="Proteomes" id="UP001597641"/>
    </source>
</evidence>
<evidence type="ECO:0000313" key="1">
    <source>
        <dbReference type="EMBL" id="MFD3000444.1"/>
    </source>
</evidence>
<accession>A0ABW6BUC0</accession>
<dbReference type="Proteomes" id="UP001597641">
    <property type="component" value="Unassembled WGS sequence"/>
</dbReference>
<proteinExistence type="predicted"/>
<keyword evidence="2" id="KW-1185">Reference proteome</keyword>
<organism evidence="1 2">
    <name type="scientific">Pontibacter toksunensis</name>
    <dbReference type="NCBI Taxonomy" id="1332631"/>
    <lineage>
        <taxon>Bacteria</taxon>
        <taxon>Pseudomonadati</taxon>
        <taxon>Bacteroidota</taxon>
        <taxon>Cytophagia</taxon>
        <taxon>Cytophagales</taxon>
        <taxon>Hymenobacteraceae</taxon>
        <taxon>Pontibacter</taxon>
    </lineage>
</organism>
<comment type="caution">
    <text evidence="1">The sequence shown here is derived from an EMBL/GenBank/DDBJ whole genome shotgun (WGS) entry which is preliminary data.</text>
</comment>
<name>A0ABW6BUC0_9BACT</name>
<dbReference type="EMBL" id="JBHUOX010000005">
    <property type="protein sequence ID" value="MFD3000444.1"/>
    <property type="molecule type" value="Genomic_DNA"/>
</dbReference>
<reference evidence="2" key="1">
    <citation type="journal article" date="2019" name="Int. J. Syst. Evol. Microbiol.">
        <title>The Global Catalogue of Microorganisms (GCM) 10K type strain sequencing project: providing services to taxonomists for standard genome sequencing and annotation.</title>
        <authorList>
            <consortium name="The Broad Institute Genomics Platform"/>
            <consortium name="The Broad Institute Genome Sequencing Center for Infectious Disease"/>
            <person name="Wu L."/>
            <person name="Ma J."/>
        </authorList>
    </citation>
    <scope>NUCLEOTIDE SEQUENCE [LARGE SCALE GENOMIC DNA]</scope>
    <source>
        <strain evidence="2">KCTC 23984</strain>
    </source>
</reference>
<dbReference type="RefSeq" id="WP_377483462.1">
    <property type="nucleotide sequence ID" value="NZ_JBHUOX010000005.1"/>
</dbReference>
<protein>
    <submittedName>
        <fullName evidence="1">Uncharacterized protein</fullName>
    </submittedName>
</protein>
<sequence>MIDDQKGGKRLVADRENMLAREKAKIEAREAARVAKLKKMPVISPDSIRFNYDSYIPTASTYNRFKSNRINQYNSYNTDKKIEDVYIITYSNKAASEKSSDLKRQESALFHV</sequence>
<gene>
    <name evidence="1" type="ORF">ACFS7Z_08745</name>
</gene>